<dbReference type="Proteomes" id="UP000183658">
    <property type="component" value="Unassembled WGS sequence"/>
</dbReference>
<dbReference type="RefSeq" id="WP_217643720.1">
    <property type="nucleotide sequence ID" value="NZ_FOFZ01000003.1"/>
</dbReference>
<evidence type="ECO:0000313" key="2">
    <source>
        <dbReference type="EMBL" id="SEQ56257.1"/>
    </source>
</evidence>
<dbReference type="AlphaFoldDB" id="A0A1H9H1Z0"/>
<dbReference type="EMBL" id="FOFZ01000003">
    <property type="protein sequence ID" value="SEQ56257.1"/>
    <property type="molecule type" value="Genomic_DNA"/>
</dbReference>
<evidence type="ECO:0000313" key="3">
    <source>
        <dbReference type="Proteomes" id="UP000183658"/>
    </source>
</evidence>
<accession>A0A1H9H1Z0</accession>
<organism evidence="2 3">
    <name type="scientific">Flavobacterium frigoris</name>
    <dbReference type="NCBI Taxonomy" id="229204"/>
    <lineage>
        <taxon>Bacteria</taxon>
        <taxon>Pseudomonadati</taxon>
        <taxon>Bacteroidota</taxon>
        <taxon>Flavobacteriia</taxon>
        <taxon>Flavobacteriales</taxon>
        <taxon>Flavobacteriaceae</taxon>
        <taxon>Flavobacterium</taxon>
    </lineage>
</organism>
<gene>
    <name evidence="2" type="ORF">SAMN05444355_1031</name>
</gene>
<feature type="chain" id="PRO_5010238503" evidence="1">
    <location>
        <begin position="19"/>
        <end position="372"/>
    </location>
</feature>
<proteinExistence type="predicted"/>
<feature type="signal peptide" evidence="1">
    <location>
        <begin position="1"/>
        <end position="18"/>
    </location>
</feature>
<keyword evidence="3" id="KW-1185">Reference proteome</keyword>
<feature type="non-terminal residue" evidence="2">
    <location>
        <position position="372"/>
    </location>
</feature>
<protein>
    <submittedName>
        <fullName evidence="2">Uncharacterized protein</fullName>
    </submittedName>
</protein>
<sequence>MKQIYLLLLLLASTIGYSQTNGISYQALILNPNPQKMPGINEANTALANQKICLQFVIQDEQKQVEYQETLSTTTDELGMVNVIIGSGSQTGGYAIDFKSVSWNAAIKTLNVGVNISGSCGAFTEISDQIFNSVPFAFSAENVTGIVAIENGGTNASNVIDAKINLNLGNVDNTSDLNKPVSTAAQTALNLKENVANKSTAIITDGASNTKYPSVKAIKDYVDDSVFASYNTISDEVDATQAGAGLANDGTYIKNTTANYIAAATDLNDADNKLDLQAKANADAIATEKTRATSAETTLQTNIDAEATAARAAELVNSDAIGTEKTRATGIEGNIQSELDITQTGAGLAADGTYSANGATNYMKTSASLVAA</sequence>
<evidence type="ECO:0000256" key="1">
    <source>
        <dbReference type="SAM" id="SignalP"/>
    </source>
</evidence>
<keyword evidence="1" id="KW-0732">Signal</keyword>
<reference evidence="3" key="1">
    <citation type="submission" date="2016-10" db="EMBL/GenBank/DDBJ databases">
        <authorList>
            <person name="Varghese N."/>
            <person name="Submissions S."/>
        </authorList>
    </citation>
    <scope>NUCLEOTIDE SEQUENCE [LARGE SCALE GENOMIC DNA]</scope>
    <source>
        <strain evidence="3">DSM 15719</strain>
    </source>
</reference>
<name>A0A1H9H1Z0_FLAFI</name>